<evidence type="ECO:0000313" key="2">
    <source>
        <dbReference type="Proteomes" id="UP000045782"/>
    </source>
</evidence>
<dbReference type="InterPro" id="IPR012348">
    <property type="entry name" value="RNR-like"/>
</dbReference>
<evidence type="ECO:0000313" key="1">
    <source>
        <dbReference type="EMBL" id="CPV52161.1"/>
    </source>
</evidence>
<dbReference type="AlphaFoldDB" id="A0A0U0ZLH9"/>
<name>A0A0U0ZLH9_9MYCO</name>
<protein>
    <submittedName>
        <fullName evidence="1">Membrane protein</fullName>
    </submittedName>
</protein>
<dbReference type="InterPro" id="IPR009078">
    <property type="entry name" value="Ferritin-like_SF"/>
</dbReference>
<organism evidence="1 2">
    <name type="scientific">Mycobacteroides abscessus</name>
    <dbReference type="NCBI Taxonomy" id="36809"/>
    <lineage>
        <taxon>Bacteria</taxon>
        <taxon>Bacillati</taxon>
        <taxon>Actinomycetota</taxon>
        <taxon>Actinomycetes</taxon>
        <taxon>Mycobacteriales</taxon>
        <taxon>Mycobacteriaceae</taxon>
        <taxon>Mycobacteroides</taxon>
    </lineage>
</organism>
<dbReference type="GO" id="GO:0016491">
    <property type="term" value="F:oxidoreductase activity"/>
    <property type="evidence" value="ECO:0007669"/>
    <property type="project" value="InterPro"/>
</dbReference>
<dbReference type="Gene3D" id="1.10.620.20">
    <property type="entry name" value="Ribonucleotide Reductase, subunit A"/>
    <property type="match status" value="1"/>
</dbReference>
<reference evidence="1 2" key="1">
    <citation type="submission" date="2015-03" db="EMBL/GenBank/DDBJ databases">
        <authorList>
            <person name="Murphy D."/>
        </authorList>
    </citation>
    <scope>NUCLEOTIDE SEQUENCE [LARGE SCALE GENOMIC DNA]</scope>
    <source>
        <strain evidence="1 2">PAP088</strain>
    </source>
</reference>
<accession>A0A0U0ZLH9</accession>
<dbReference type="Proteomes" id="UP000045782">
    <property type="component" value="Unassembled WGS sequence"/>
</dbReference>
<proteinExistence type="predicted"/>
<dbReference type="Pfam" id="PF11583">
    <property type="entry name" value="AurF"/>
    <property type="match status" value="1"/>
</dbReference>
<dbReference type="InterPro" id="IPR025859">
    <property type="entry name" value="AurF/CmlI"/>
</dbReference>
<dbReference type="EMBL" id="CSWP01000004">
    <property type="protein sequence ID" value="CPV52161.1"/>
    <property type="molecule type" value="Genomic_DNA"/>
</dbReference>
<gene>
    <name evidence="1" type="ORF">ERS075579_02352</name>
</gene>
<sequence>MSQTPSVEEDSPIERTAVRLLRSSVDRSYHPEVDVDWDAPDVPGLRYVPDRYISLYGTKVFERMTEEEKIRLGRLEASALASWGILAESALMHPMLKLASVSDPRSATAQYALTEVADECRHSVMFGRQINTLSDRSYNPPMIARALVGITALAPLSATIFSMMLMVEEILDRLQRQTMNDETLQPRTRAIAKIHVIEEARHISYARVALARAVERTGRGRMALERLIVAAGAAVIPLIMVQPAVYRDAGLPPLRSAWTALRNPHYHANLRFFGERLVRVMNENDMLEGRLVQHLWRWSRMLPEDFVPQSKRTADV</sequence>
<dbReference type="SUPFAM" id="SSF47240">
    <property type="entry name" value="Ferritin-like"/>
    <property type="match status" value="1"/>
</dbReference>
<dbReference type="RefSeq" id="WP_005067015.1">
    <property type="nucleotide sequence ID" value="NZ_CP014959.1"/>
</dbReference>